<proteinExistence type="predicted"/>
<comment type="caution">
    <text evidence="2">The sequence shown here is derived from an EMBL/GenBank/DDBJ whole genome shotgun (WGS) entry which is preliminary data.</text>
</comment>
<dbReference type="Pfam" id="PF13794">
    <property type="entry name" value="MiaE_2"/>
    <property type="match status" value="1"/>
</dbReference>
<dbReference type="Proteomes" id="UP000481339">
    <property type="component" value="Unassembled WGS sequence"/>
</dbReference>
<dbReference type="InterPro" id="IPR012347">
    <property type="entry name" value="Ferritin-like"/>
</dbReference>
<evidence type="ECO:0000313" key="2">
    <source>
        <dbReference type="EMBL" id="KAB1632002.1"/>
    </source>
</evidence>
<evidence type="ECO:0000259" key="1">
    <source>
        <dbReference type="Pfam" id="PF13794"/>
    </source>
</evidence>
<dbReference type="OrthoDB" id="3728083at2"/>
<dbReference type="AlphaFoldDB" id="A0A7C8FXU2"/>
<dbReference type="InterPro" id="IPR059125">
    <property type="entry name" value="Ferritin_actino"/>
</dbReference>
<feature type="domain" description="Ferritin-like" evidence="1">
    <location>
        <begin position="43"/>
        <end position="201"/>
    </location>
</feature>
<dbReference type="EMBL" id="WBKA01000004">
    <property type="protein sequence ID" value="KAB1632002.1"/>
    <property type="molecule type" value="Genomic_DNA"/>
</dbReference>
<dbReference type="Gene3D" id="1.20.1260.10">
    <property type="match status" value="1"/>
</dbReference>
<name>A0A7C8FXU2_9MICO</name>
<keyword evidence="3" id="KW-1185">Reference proteome</keyword>
<dbReference type="RefSeq" id="WP_158036471.1">
    <property type="nucleotide sequence ID" value="NZ_BAAAZV010000020.1"/>
</dbReference>
<reference evidence="2 3" key="1">
    <citation type="submission" date="2019-09" db="EMBL/GenBank/DDBJ databases">
        <title>Phylogeny of genus Pseudoclavibacter and closely related genus.</title>
        <authorList>
            <person name="Li Y."/>
        </authorList>
    </citation>
    <scope>NUCLEOTIDE SEQUENCE [LARGE SCALE GENOMIC DNA]</scope>
    <source>
        <strain evidence="2 3">JCM 16921</strain>
    </source>
</reference>
<evidence type="ECO:0000313" key="3">
    <source>
        <dbReference type="Proteomes" id="UP000481339"/>
    </source>
</evidence>
<protein>
    <recommendedName>
        <fullName evidence="1">Ferritin-like domain-containing protein</fullName>
    </recommendedName>
</protein>
<gene>
    <name evidence="2" type="ORF">F8O02_06745</name>
</gene>
<organism evidence="2 3">
    <name type="scientific">Pseudoclavibacter caeni</name>
    <dbReference type="NCBI Taxonomy" id="908846"/>
    <lineage>
        <taxon>Bacteria</taxon>
        <taxon>Bacillati</taxon>
        <taxon>Actinomycetota</taxon>
        <taxon>Actinomycetes</taxon>
        <taxon>Micrococcales</taxon>
        <taxon>Microbacteriaceae</taxon>
        <taxon>Pseudoclavibacter</taxon>
    </lineage>
</organism>
<accession>A0A7C8FXU2</accession>
<sequence length="257" mass="28646">MFRLFGRRRNGAELRVRSRSESVHAARPSTVRIDFLAPDARTLVGSMAYFKLAAFGYLTAALPLVEDPEARARVAALAETLLARHRRYLDAFHRAADGEDTVPFAGDAVRQAASDELWGRLTPNLWQEAVLAVHLVDGIAVDFLARLGHGARLGGGLHWPLLDRPDDSPAVTVLLAEMERDDTLPDRLSMWGRRVVGDALLWCRALMVLDEPVLRALRDSTLERDDEVQRMVSQIEAVHTDLIAEHTTRMERLGLTA</sequence>